<dbReference type="Gene3D" id="1.10.10.60">
    <property type="entry name" value="Homeodomain-like"/>
    <property type="match status" value="1"/>
</dbReference>
<keyword evidence="2" id="KW-0804">Transcription</keyword>
<proteinExistence type="predicted"/>
<dbReference type="OrthoDB" id="9802263at2"/>
<keyword evidence="5" id="KW-1185">Reference proteome</keyword>
<dbReference type="Pfam" id="PF12833">
    <property type="entry name" value="HTH_18"/>
    <property type="match status" value="1"/>
</dbReference>
<dbReference type="AlphaFoldDB" id="A0A0J7Y7N1"/>
<comment type="caution">
    <text evidence="4">The sequence shown here is derived from an EMBL/GenBank/DDBJ whole genome shotgun (WGS) entry which is preliminary data.</text>
</comment>
<evidence type="ECO:0000313" key="5">
    <source>
        <dbReference type="Proteomes" id="UP000052268"/>
    </source>
</evidence>
<evidence type="ECO:0000313" key="4">
    <source>
        <dbReference type="EMBL" id="KMS59338.1"/>
    </source>
</evidence>
<dbReference type="EMBL" id="JACU01000002">
    <property type="protein sequence ID" value="KMS59338.1"/>
    <property type="molecule type" value="Genomic_DNA"/>
</dbReference>
<evidence type="ECO:0000256" key="2">
    <source>
        <dbReference type="ARBA" id="ARBA00023163"/>
    </source>
</evidence>
<accession>A0A0J7Y7N1</accession>
<evidence type="ECO:0000256" key="1">
    <source>
        <dbReference type="ARBA" id="ARBA00023015"/>
    </source>
</evidence>
<dbReference type="Pfam" id="PF06719">
    <property type="entry name" value="AraC_N"/>
    <property type="match status" value="1"/>
</dbReference>
<dbReference type="PROSITE" id="PS01124">
    <property type="entry name" value="HTH_ARAC_FAMILY_2"/>
    <property type="match status" value="1"/>
</dbReference>
<evidence type="ECO:0000259" key="3">
    <source>
        <dbReference type="PROSITE" id="PS01124"/>
    </source>
</evidence>
<dbReference type="InterPro" id="IPR009057">
    <property type="entry name" value="Homeodomain-like_sf"/>
</dbReference>
<feature type="domain" description="HTH araC/xylS-type" evidence="3">
    <location>
        <begin position="189"/>
        <end position="286"/>
    </location>
</feature>
<dbReference type="InterPro" id="IPR009594">
    <property type="entry name" value="Tscrpt_reg_HTH_AraC_N"/>
</dbReference>
<dbReference type="PANTHER" id="PTHR43436">
    <property type="entry name" value="ARAC-FAMILY TRANSCRIPTIONAL REGULATOR"/>
    <property type="match status" value="1"/>
</dbReference>
<keyword evidence="1" id="KW-0805">Transcription regulation</keyword>
<dbReference type="SUPFAM" id="SSF46689">
    <property type="entry name" value="Homeodomain-like"/>
    <property type="match status" value="2"/>
</dbReference>
<dbReference type="Proteomes" id="UP000052268">
    <property type="component" value="Unassembled WGS sequence"/>
</dbReference>
<dbReference type="PANTHER" id="PTHR43436:SF1">
    <property type="entry name" value="TRANSCRIPTIONAL REGULATORY PROTEIN"/>
    <property type="match status" value="1"/>
</dbReference>
<dbReference type="PATRIC" id="fig|1114963.3.peg.704"/>
<gene>
    <name evidence="4" type="ORF">V474_09010</name>
</gene>
<sequence length="298" mass="32442">MQETLDRLCRRVRSHTEGMGLETPTPRVALGVSGARGTPVRTVYEPMVCMVLQGAKQVMIGDQLLRYDAASCFVASVELPATGCVMEASSERPYVVATLSLDGDALSSLLAELPPAPPSPPLAGFGVAAVTPELLDAWDHLLALLDAPDDIPYLAPAREREVLYRLLQRGHGAMLRQVGRADSRLSQVRRAIDWIRRHYDQALPIGTLAEIAGMSVPSFHRHFKAATAMSQLQYQKTLRQQAARRLLASSSDAARAAYAVGYESASHFSREYARFFGAPPSQDGARRRMVTADTIGAI</sequence>
<reference evidence="4 5" key="1">
    <citation type="journal article" date="2015" name="G3 (Bethesda)">
        <title>Insights into Ongoing Evolution of the Hexachlorocyclohexane Catabolic Pathway from Comparative Genomics of Ten Sphingomonadaceae Strains.</title>
        <authorList>
            <person name="Pearce S.L."/>
            <person name="Oakeshott J.G."/>
            <person name="Pandey G."/>
        </authorList>
    </citation>
    <scope>NUCLEOTIDE SEQUENCE [LARGE SCALE GENOMIC DNA]</scope>
    <source>
        <strain evidence="4 5">LL02</strain>
    </source>
</reference>
<protein>
    <submittedName>
        <fullName evidence="4">AraC family transcriptional regulator</fullName>
    </submittedName>
</protein>
<dbReference type="GO" id="GO:0043565">
    <property type="term" value="F:sequence-specific DNA binding"/>
    <property type="evidence" value="ECO:0007669"/>
    <property type="project" value="InterPro"/>
</dbReference>
<organism evidence="4 5">
    <name type="scientific">Novosphingobium barchaimii LL02</name>
    <dbReference type="NCBI Taxonomy" id="1114963"/>
    <lineage>
        <taxon>Bacteria</taxon>
        <taxon>Pseudomonadati</taxon>
        <taxon>Pseudomonadota</taxon>
        <taxon>Alphaproteobacteria</taxon>
        <taxon>Sphingomonadales</taxon>
        <taxon>Sphingomonadaceae</taxon>
        <taxon>Novosphingobium</taxon>
    </lineage>
</organism>
<dbReference type="SMART" id="SM00342">
    <property type="entry name" value="HTH_ARAC"/>
    <property type="match status" value="1"/>
</dbReference>
<dbReference type="GO" id="GO:0003700">
    <property type="term" value="F:DNA-binding transcription factor activity"/>
    <property type="evidence" value="ECO:0007669"/>
    <property type="project" value="InterPro"/>
</dbReference>
<dbReference type="InterPro" id="IPR018060">
    <property type="entry name" value="HTH_AraC"/>
</dbReference>
<name>A0A0J7Y7N1_9SPHN</name>